<dbReference type="Proteomes" id="UP001148737">
    <property type="component" value="Unassembled WGS sequence"/>
</dbReference>
<evidence type="ECO:0000313" key="2">
    <source>
        <dbReference type="Proteomes" id="UP001148737"/>
    </source>
</evidence>
<sequence>MGGTLRYKPSAADLQDHPGKHEDPETAPLLGRDDDDDESDYGQLIVPRKRSGTTGSGGTGHTSDSYRSRGDLFPSDGEGEEDAIVLDDDVTYDMVRNDRSSGKSDKTRSSKGKRPAEGGNFFGTRTLSRTTIASNSSADTMPLRRSISSLAISPAAAERVPSLHDLEMEEERLQQEQDQEVARKKEAASQLATQLGLSPSSTDMYPVAEAKPLLSTDDVHISRASRDTSSTTVNGESQKQKSGQGSQISDAEFVPARLPHFSS</sequence>
<protein>
    <submittedName>
        <fullName evidence="1">Uncharacterized protein</fullName>
    </submittedName>
</protein>
<comment type="caution">
    <text evidence="1">The sequence shown here is derived from an EMBL/GenBank/DDBJ whole genome shotgun (WGS) entry which is preliminary data.</text>
</comment>
<name>A0ACC1QCF1_9HYPO</name>
<dbReference type="EMBL" id="JANAKD010003387">
    <property type="protein sequence ID" value="KAJ3472183.1"/>
    <property type="molecule type" value="Genomic_DNA"/>
</dbReference>
<reference evidence="1" key="1">
    <citation type="submission" date="2022-07" db="EMBL/GenBank/DDBJ databases">
        <title>Genome Sequence of Lecanicillium saksenae.</title>
        <authorList>
            <person name="Buettner E."/>
        </authorList>
    </citation>
    <scope>NUCLEOTIDE SEQUENCE</scope>
    <source>
        <strain evidence="1">VT-O1</strain>
    </source>
</reference>
<proteinExistence type="predicted"/>
<organism evidence="1 2">
    <name type="scientific">Lecanicillium saksenae</name>
    <dbReference type="NCBI Taxonomy" id="468837"/>
    <lineage>
        <taxon>Eukaryota</taxon>
        <taxon>Fungi</taxon>
        <taxon>Dikarya</taxon>
        <taxon>Ascomycota</taxon>
        <taxon>Pezizomycotina</taxon>
        <taxon>Sordariomycetes</taxon>
        <taxon>Hypocreomycetidae</taxon>
        <taxon>Hypocreales</taxon>
        <taxon>Cordycipitaceae</taxon>
        <taxon>Lecanicillium</taxon>
    </lineage>
</organism>
<evidence type="ECO:0000313" key="1">
    <source>
        <dbReference type="EMBL" id="KAJ3472183.1"/>
    </source>
</evidence>
<gene>
    <name evidence="1" type="ORF">NLG97_g11212</name>
</gene>
<accession>A0ACC1QCF1</accession>
<keyword evidence="2" id="KW-1185">Reference proteome</keyword>